<dbReference type="Proteomes" id="UP000053599">
    <property type="component" value="Unassembled WGS sequence"/>
</dbReference>
<dbReference type="EMBL" id="KN846951">
    <property type="protein sequence ID" value="KIV87930.1"/>
    <property type="molecule type" value="Genomic_DNA"/>
</dbReference>
<dbReference type="AlphaFoldDB" id="A0A0D1WGN7"/>
<proteinExistence type="predicted"/>
<dbReference type="HOGENOM" id="CLU_1594560_0_0_1"/>
<gene>
    <name evidence="1" type="ORF">PV11_03445</name>
</gene>
<evidence type="ECO:0000313" key="1">
    <source>
        <dbReference type="EMBL" id="KIV87930.1"/>
    </source>
</evidence>
<dbReference type="OrthoDB" id="190201at2759"/>
<name>A0A0D1WGN7_9EURO</name>
<protein>
    <submittedName>
        <fullName evidence="1">Uncharacterized protein</fullName>
    </submittedName>
</protein>
<organism evidence="1 2">
    <name type="scientific">Exophiala sideris</name>
    <dbReference type="NCBI Taxonomy" id="1016849"/>
    <lineage>
        <taxon>Eukaryota</taxon>
        <taxon>Fungi</taxon>
        <taxon>Dikarya</taxon>
        <taxon>Ascomycota</taxon>
        <taxon>Pezizomycotina</taxon>
        <taxon>Eurotiomycetes</taxon>
        <taxon>Chaetothyriomycetidae</taxon>
        <taxon>Chaetothyriales</taxon>
        <taxon>Herpotrichiellaceae</taxon>
        <taxon>Exophiala</taxon>
    </lineage>
</organism>
<reference evidence="1 2" key="1">
    <citation type="submission" date="2015-01" db="EMBL/GenBank/DDBJ databases">
        <title>The Genome Sequence of Exophiala sideris CBS121828.</title>
        <authorList>
            <consortium name="The Broad Institute Genomics Platform"/>
            <person name="Cuomo C."/>
            <person name="de Hoog S."/>
            <person name="Gorbushina A."/>
            <person name="Stielow B."/>
            <person name="Teixiera M."/>
            <person name="Abouelleil A."/>
            <person name="Chapman S.B."/>
            <person name="Priest M."/>
            <person name="Young S.K."/>
            <person name="Wortman J."/>
            <person name="Nusbaum C."/>
            <person name="Birren B."/>
        </authorList>
    </citation>
    <scope>NUCLEOTIDE SEQUENCE [LARGE SCALE GENOMIC DNA]</scope>
    <source>
        <strain evidence="1 2">CBS 121828</strain>
    </source>
</reference>
<accession>A0A0D1WGN7</accession>
<evidence type="ECO:0000313" key="2">
    <source>
        <dbReference type="Proteomes" id="UP000053599"/>
    </source>
</evidence>
<sequence length="167" mass="18139">MENDLAMTHDLPESGQTNEALSHIPEKRFPADPMPHACLAGEDTTDITDPGDVPSTQKVHRVTLSTSGFGDEQGSFVSGIAITDSEPQDMAYGANISLLPSVPAIDDFQLGHSTDMLDSWLFQYDPTLSMTPLPDLFPSLHLPSWVPEPQLSMPNADYVPSDNVEES</sequence>